<accession>A0A5C3MU31</accession>
<organism evidence="1 2">
    <name type="scientific">Heliocybe sulcata</name>
    <dbReference type="NCBI Taxonomy" id="5364"/>
    <lineage>
        <taxon>Eukaryota</taxon>
        <taxon>Fungi</taxon>
        <taxon>Dikarya</taxon>
        <taxon>Basidiomycota</taxon>
        <taxon>Agaricomycotina</taxon>
        <taxon>Agaricomycetes</taxon>
        <taxon>Gloeophyllales</taxon>
        <taxon>Gloeophyllaceae</taxon>
        <taxon>Heliocybe</taxon>
    </lineage>
</organism>
<dbReference type="AlphaFoldDB" id="A0A5C3MU31"/>
<keyword evidence="2" id="KW-1185">Reference proteome</keyword>
<gene>
    <name evidence="1" type="ORF">OE88DRAFT_451274</name>
</gene>
<reference evidence="1 2" key="1">
    <citation type="journal article" date="2019" name="Nat. Ecol. Evol.">
        <title>Megaphylogeny resolves global patterns of mushroom evolution.</title>
        <authorList>
            <person name="Varga T."/>
            <person name="Krizsan K."/>
            <person name="Foldi C."/>
            <person name="Dima B."/>
            <person name="Sanchez-Garcia M."/>
            <person name="Sanchez-Ramirez S."/>
            <person name="Szollosi G.J."/>
            <person name="Szarkandi J.G."/>
            <person name="Papp V."/>
            <person name="Albert L."/>
            <person name="Andreopoulos W."/>
            <person name="Angelini C."/>
            <person name="Antonin V."/>
            <person name="Barry K.W."/>
            <person name="Bougher N.L."/>
            <person name="Buchanan P."/>
            <person name="Buyck B."/>
            <person name="Bense V."/>
            <person name="Catcheside P."/>
            <person name="Chovatia M."/>
            <person name="Cooper J."/>
            <person name="Damon W."/>
            <person name="Desjardin D."/>
            <person name="Finy P."/>
            <person name="Geml J."/>
            <person name="Haridas S."/>
            <person name="Hughes K."/>
            <person name="Justo A."/>
            <person name="Karasinski D."/>
            <person name="Kautmanova I."/>
            <person name="Kiss B."/>
            <person name="Kocsube S."/>
            <person name="Kotiranta H."/>
            <person name="LaButti K.M."/>
            <person name="Lechner B.E."/>
            <person name="Liimatainen K."/>
            <person name="Lipzen A."/>
            <person name="Lukacs Z."/>
            <person name="Mihaltcheva S."/>
            <person name="Morgado L.N."/>
            <person name="Niskanen T."/>
            <person name="Noordeloos M.E."/>
            <person name="Ohm R.A."/>
            <person name="Ortiz-Santana B."/>
            <person name="Ovrebo C."/>
            <person name="Racz N."/>
            <person name="Riley R."/>
            <person name="Savchenko A."/>
            <person name="Shiryaev A."/>
            <person name="Soop K."/>
            <person name="Spirin V."/>
            <person name="Szebenyi C."/>
            <person name="Tomsovsky M."/>
            <person name="Tulloss R.E."/>
            <person name="Uehling J."/>
            <person name="Grigoriev I.V."/>
            <person name="Vagvolgyi C."/>
            <person name="Papp T."/>
            <person name="Martin F.M."/>
            <person name="Miettinen O."/>
            <person name="Hibbett D.S."/>
            <person name="Nagy L.G."/>
        </authorList>
    </citation>
    <scope>NUCLEOTIDE SEQUENCE [LARGE SCALE GENOMIC DNA]</scope>
    <source>
        <strain evidence="1 2">OMC1185</strain>
    </source>
</reference>
<sequence length="359" mass="41052">MKHASYYFADGSIVLSAVHSETKQVVLYRVQTTLLSRHSEVFADMLTMPSPPEAPTYEGAPLVHLPDTAEEIEAMVHCFYDPGRLYHEDVDPASPFWRDAMHMATKYIISSIRARIVASLEKQWPRTLQEWIAHEARKRFLYEEWVRRDDEGRFYDDLVPEPASAIRFARDFDVPSILPAAFYDLLLIDPKNDWDTCRRRGPAQEPSSPLKDGDRTARWDLLSALDFRALMAGREKLWQRFLEFEHSTEMDRHSKYGQAKSCPCVYATTATRHEWVRTSGVLQYFVRVADTAADGSGPAYDIQACKPCYRRIGERARSMREKVWDELAAMFTVDGDAASRGFIDPGSSTLLPEVGLCLL</sequence>
<evidence type="ECO:0008006" key="3">
    <source>
        <dbReference type="Google" id="ProtNLM"/>
    </source>
</evidence>
<dbReference type="OrthoDB" id="3218112at2759"/>
<evidence type="ECO:0000313" key="1">
    <source>
        <dbReference type="EMBL" id="TFK48999.1"/>
    </source>
</evidence>
<protein>
    <recommendedName>
        <fullName evidence="3">BTB domain-containing protein</fullName>
    </recommendedName>
</protein>
<evidence type="ECO:0000313" key="2">
    <source>
        <dbReference type="Proteomes" id="UP000305948"/>
    </source>
</evidence>
<dbReference type="EMBL" id="ML213517">
    <property type="protein sequence ID" value="TFK48999.1"/>
    <property type="molecule type" value="Genomic_DNA"/>
</dbReference>
<proteinExistence type="predicted"/>
<dbReference type="Proteomes" id="UP000305948">
    <property type="component" value="Unassembled WGS sequence"/>
</dbReference>
<name>A0A5C3MU31_9AGAM</name>